<dbReference type="RefSeq" id="XP_037187353.1">
    <property type="nucleotide sequence ID" value="XM_037342771.1"/>
</dbReference>
<dbReference type="Pfam" id="PF00961">
    <property type="entry name" value="LAGLIDADG_1"/>
    <property type="match status" value="1"/>
</dbReference>
<dbReference type="Gene3D" id="3.10.28.10">
    <property type="entry name" value="Homing endonucleases"/>
    <property type="match status" value="1"/>
</dbReference>
<feature type="domain" description="Homing endonuclease LAGLIDADG" evidence="1">
    <location>
        <begin position="43"/>
        <end position="130"/>
    </location>
</feature>
<dbReference type="GO" id="GO:0005739">
    <property type="term" value="C:mitochondrion"/>
    <property type="evidence" value="ECO:0007669"/>
    <property type="project" value="UniProtKB-ARBA"/>
</dbReference>
<protein>
    <submittedName>
        <fullName evidence="2">Uncharacterized 49.1 kDa protein in nd3</fullName>
    </submittedName>
</protein>
<evidence type="ECO:0000259" key="1">
    <source>
        <dbReference type="Pfam" id="PF00961"/>
    </source>
</evidence>
<organism evidence="2 3">
    <name type="scientific">Botrytis fragariae</name>
    <dbReference type="NCBI Taxonomy" id="1964551"/>
    <lineage>
        <taxon>Eukaryota</taxon>
        <taxon>Fungi</taxon>
        <taxon>Dikarya</taxon>
        <taxon>Ascomycota</taxon>
        <taxon>Pezizomycotina</taxon>
        <taxon>Leotiomycetes</taxon>
        <taxon>Helotiales</taxon>
        <taxon>Sclerotiniaceae</taxon>
        <taxon>Botrytis</taxon>
    </lineage>
</organism>
<dbReference type="AlphaFoldDB" id="A0A8H6AJ32"/>
<dbReference type="PANTHER" id="PTHR36181:SF4">
    <property type="entry name" value="LAGLIDADG ENDONUCLEASE"/>
    <property type="match status" value="1"/>
</dbReference>
<dbReference type="InterPro" id="IPR004860">
    <property type="entry name" value="LAGLIDADG_dom"/>
</dbReference>
<name>A0A8H6AJ32_9HELO</name>
<gene>
    <name evidence="2" type="ORF">Bfra_012457</name>
</gene>
<accession>A0A8H6AJ32</accession>
<dbReference type="Proteomes" id="UP000531561">
    <property type="component" value="Unassembled WGS sequence"/>
</dbReference>
<dbReference type="GO" id="GO:0004519">
    <property type="term" value="F:endonuclease activity"/>
    <property type="evidence" value="ECO:0007669"/>
    <property type="project" value="InterPro"/>
</dbReference>
<dbReference type="GeneID" id="59266463"/>
<evidence type="ECO:0000313" key="3">
    <source>
        <dbReference type="Proteomes" id="UP000531561"/>
    </source>
</evidence>
<evidence type="ECO:0000313" key="2">
    <source>
        <dbReference type="EMBL" id="KAF5868404.1"/>
    </source>
</evidence>
<dbReference type="InterPro" id="IPR051289">
    <property type="entry name" value="LAGLIDADG_Endonuclease"/>
</dbReference>
<proteinExistence type="predicted"/>
<dbReference type="PANTHER" id="PTHR36181">
    <property type="entry name" value="INTRON-ENCODED ENDONUCLEASE AI3-RELATED"/>
    <property type="match status" value="1"/>
</dbReference>
<comment type="caution">
    <text evidence="2">The sequence shown here is derived from an EMBL/GenBank/DDBJ whole genome shotgun (WGS) entry which is preliminary data.</text>
</comment>
<dbReference type="OrthoDB" id="5412286at2759"/>
<dbReference type="InterPro" id="IPR027434">
    <property type="entry name" value="Homing_endonucl"/>
</dbReference>
<sequence length="130" mass="14990">MQLKEHNTLEGLQKIINIRATLNLGLSKELQLMFPETIPVPRFTSGEGNFSVSLDKGIFKSLLFKITQHERDEVLLTAIKEYFNCGYCYLRKQENTIDFKVTKFSDLNKIIIPFFINSPILGVKSLDFKD</sequence>
<dbReference type="SUPFAM" id="SSF55608">
    <property type="entry name" value="Homing endonucleases"/>
    <property type="match status" value="1"/>
</dbReference>
<dbReference type="EMBL" id="JABFCT010000023">
    <property type="protein sequence ID" value="KAF5868404.1"/>
    <property type="molecule type" value="Genomic_DNA"/>
</dbReference>
<keyword evidence="3" id="KW-1185">Reference proteome</keyword>
<reference evidence="2 3" key="1">
    <citation type="journal article" date="2020" name="Phytopathology">
        <title>A high-quality genome resource of Botrytis fragariae, a new and rapidly spreading fungal pathogen causing strawberry gray mold in the U.S.A.</title>
        <authorList>
            <person name="Wu Y."/>
            <person name="Saski C.A."/>
            <person name="Schnabel G."/>
            <person name="Xiao S."/>
            <person name="Hu M."/>
        </authorList>
    </citation>
    <scope>NUCLEOTIDE SEQUENCE [LARGE SCALE GENOMIC DNA]</scope>
    <source>
        <strain evidence="2 3">BVB16</strain>
    </source>
</reference>